<feature type="transmembrane region" description="Helical" evidence="1">
    <location>
        <begin position="7"/>
        <end position="27"/>
    </location>
</feature>
<name>A0ABQ2C1S8_9FLAO</name>
<evidence type="ECO:0008006" key="4">
    <source>
        <dbReference type="Google" id="ProtNLM"/>
    </source>
</evidence>
<feature type="transmembrane region" description="Helical" evidence="1">
    <location>
        <begin position="175"/>
        <end position="195"/>
    </location>
</feature>
<feature type="transmembrane region" description="Helical" evidence="1">
    <location>
        <begin position="145"/>
        <end position="163"/>
    </location>
</feature>
<evidence type="ECO:0000256" key="1">
    <source>
        <dbReference type="SAM" id="Phobius"/>
    </source>
</evidence>
<organism evidence="2 3">
    <name type="scientific">Winogradskyella haliclonae</name>
    <dbReference type="NCBI Taxonomy" id="2048558"/>
    <lineage>
        <taxon>Bacteria</taxon>
        <taxon>Pseudomonadati</taxon>
        <taxon>Bacteroidota</taxon>
        <taxon>Flavobacteriia</taxon>
        <taxon>Flavobacteriales</taxon>
        <taxon>Flavobacteriaceae</taxon>
        <taxon>Winogradskyella</taxon>
    </lineage>
</organism>
<feature type="transmembrane region" description="Helical" evidence="1">
    <location>
        <begin position="47"/>
        <end position="67"/>
    </location>
</feature>
<evidence type="ECO:0000313" key="3">
    <source>
        <dbReference type="Proteomes" id="UP000624701"/>
    </source>
</evidence>
<proteinExistence type="predicted"/>
<evidence type="ECO:0000313" key="2">
    <source>
        <dbReference type="EMBL" id="GGI57723.1"/>
    </source>
</evidence>
<accession>A0ABQ2C1S8</accession>
<reference evidence="3" key="1">
    <citation type="journal article" date="2019" name="Int. J. Syst. Evol. Microbiol.">
        <title>The Global Catalogue of Microorganisms (GCM) 10K type strain sequencing project: providing services to taxonomists for standard genome sequencing and annotation.</title>
        <authorList>
            <consortium name="The Broad Institute Genomics Platform"/>
            <consortium name="The Broad Institute Genome Sequencing Center for Infectious Disease"/>
            <person name="Wu L."/>
            <person name="Ma J."/>
        </authorList>
    </citation>
    <scope>NUCLEOTIDE SEQUENCE [LARGE SCALE GENOMIC DNA]</scope>
    <source>
        <strain evidence="3">CCM 8681</strain>
    </source>
</reference>
<protein>
    <recommendedName>
        <fullName evidence="4">Membrane protein DUF2306</fullName>
    </recommendedName>
</protein>
<dbReference type="Pfam" id="PF10067">
    <property type="entry name" value="DUF2306"/>
    <property type="match status" value="1"/>
</dbReference>
<dbReference type="EMBL" id="BMDQ01000002">
    <property type="protein sequence ID" value="GGI57723.1"/>
    <property type="molecule type" value="Genomic_DNA"/>
</dbReference>
<keyword evidence="1" id="KW-0812">Transmembrane</keyword>
<keyword evidence="1" id="KW-0472">Membrane</keyword>
<dbReference type="Proteomes" id="UP000624701">
    <property type="component" value="Unassembled WGS sequence"/>
</dbReference>
<gene>
    <name evidence="2" type="ORF">GCM10011444_20320</name>
</gene>
<keyword evidence="1" id="KW-1133">Transmembrane helix</keyword>
<feature type="transmembrane region" description="Helical" evidence="1">
    <location>
        <begin position="88"/>
        <end position="107"/>
    </location>
</feature>
<comment type="caution">
    <text evidence="2">The sequence shown here is derived from an EMBL/GenBank/DDBJ whole genome shotgun (WGS) entry which is preliminary data.</text>
</comment>
<sequence>MYKKISWILLGILSSAIGLYPLIYFIIDSRFGLLLTKPDELLLDTIWNIAFYGHIVFGGIALLIGWLQFNTKLRNKNLKLHRTIGKTYIISVVISGLCGIYIAIFATGGMVSVVGFLSLALIWLTSTLWALMAIKTKNIRLHQKLMIYSYAACFSAVTLRIWLPILISTIGFSKGYPIVAWLAWVPNIIVAYFIVNKKSFKTS</sequence>
<keyword evidence="3" id="KW-1185">Reference proteome</keyword>
<dbReference type="InterPro" id="IPR018750">
    <property type="entry name" value="DUF2306_membrane"/>
</dbReference>
<dbReference type="RefSeq" id="WP_188374634.1">
    <property type="nucleotide sequence ID" value="NZ_BMDQ01000002.1"/>
</dbReference>
<feature type="transmembrane region" description="Helical" evidence="1">
    <location>
        <begin position="113"/>
        <end position="133"/>
    </location>
</feature>